<reference evidence="2 4" key="3">
    <citation type="submission" date="2017-11" db="EMBL/GenBank/DDBJ databases">
        <title>De-novo sequencing of pomegranate (Punica granatum L.) genome.</title>
        <authorList>
            <person name="Akparov Z."/>
            <person name="Amiraslanov A."/>
            <person name="Hajiyeva S."/>
            <person name="Abbasov M."/>
            <person name="Kaur K."/>
            <person name="Hamwieh A."/>
            <person name="Solovyev V."/>
            <person name="Salamov A."/>
            <person name="Braich B."/>
            <person name="Kosarev P."/>
            <person name="Mahmoud A."/>
            <person name="Hajiyev E."/>
            <person name="Babayeva S."/>
            <person name="Izzatullayeva V."/>
            <person name="Mammadov A."/>
            <person name="Mammadov A."/>
            <person name="Sharifova S."/>
            <person name="Ojaghi J."/>
            <person name="Eynullazada K."/>
            <person name="Bayramov B."/>
            <person name="Abdulazimova A."/>
            <person name="Shahmuradov I."/>
        </authorList>
    </citation>
    <scope>NUCLEOTIDE SEQUENCE [LARGE SCALE GENOMIC DNA]</scope>
    <source>
        <strain evidence="2">AG2017</strain>
        <strain evidence="4">cv. AG2017</strain>
        <tissue evidence="2">Leaf</tissue>
    </source>
</reference>
<proteinExistence type="predicted"/>
<evidence type="ECO:0000313" key="3">
    <source>
        <dbReference type="Proteomes" id="UP000197138"/>
    </source>
</evidence>
<evidence type="ECO:0008006" key="5">
    <source>
        <dbReference type="Google" id="ProtNLM"/>
    </source>
</evidence>
<dbReference type="PANTHER" id="PTHR31900:SF31">
    <property type="entry name" value="F-BOX_LRR-REPEAT PROTEIN 13-LIKE"/>
    <property type="match status" value="1"/>
</dbReference>
<dbReference type="AlphaFoldDB" id="A0A218WCV0"/>
<dbReference type="EMBL" id="MTKT01004609">
    <property type="protein sequence ID" value="OWM70697.1"/>
    <property type="molecule type" value="Genomic_DNA"/>
</dbReference>
<keyword evidence="4" id="KW-1185">Reference proteome</keyword>
<gene>
    <name evidence="1" type="ORF">CDL15_Pgr014370</name>
    <name evidence="2" type="ORF">CRG98_023545</name>
</gene>
<protein>
    <recommendedName>
        <fullName evidence="5">FBD domain-containing protein</fullName>
    </recommendedName>
</protein>
<evidence type="ECO:0000313" key="1">
    <source>
        <dbReference type="EMBL" id="OWM70697.1"/>
    </source>
</evidence>
<accession>A0A218WCV0</accession>
<dbReference type="Proteomes" id="UP000233551">
    <property type="component" value="Unassembled WGS sequence"/>
</dbReference>
<organism evidence="1 3">
    <name type="scientific">Punica granatum</name>
    <name type="common">Pomegranate</name>
    <dbReference type="NCBI Taxonomy" id="22663"/>
    <lineage>
        <taxon>Eukaryota</taxon>
        <taxon>Viridiplantae</taxon>
        <taxon>Streptophyta</taxon>
        <taxon>Embryophyta</taxon>
        <taxon>Tracheophyta</taxon>
        <taxon>Spermatophyta</taxon>
        <taxon>Magnoliopsida</taxon>
        <taxon>eudicotyledons</taxon>
        <taxon>Gunneridae</taxon>
        <taxon>Pentapetalae</taxon>
        <taxon>rosids</taxon>
        <taxon>malvids</taxon>
        <taxon>Myrtales</taxon>
        <taxon>Lythraceae</taxon>
        <taxon>Punica</taxon>
    </lineage>
</organism>
<dbReference type="InterPro" id="IPR050232">
    <property type="entry name" value="FBL13/AtMIF1-like"/>
</dbReference>
<reference evidence="1" key="2">
    <citation type="submission" date="2017-06" db="EMBL/GenBank/DDBJ databases">
        <title>The pomegranate genome and the genomics of punicalagin biosynthesis.</title>
        <authorList>
            <person name="Xu C."/>
        </authorList>
    </citation>
    <scope>NUCLEOTIDE SEQUENCE [LARGE SCALE GENOMIC DNA]</scope>
    <source>
        <tissue evidence="1">Fresh leaf</tissue>
    </source>
</reference>
<dbReference type="EMBL" id="PGOL01001634">
    <property type="protein sequence ID" value="PKI56076.1"/>
    <property type="molecule type" value="Genomic_DNA"/>
</dbReference>
<evidence type="ECO:0000313" key="4">
    <source>
        <dbReference type="Proteomes" id="UP000233551"/>
    </source>
</evidence>
<reference evidence="3" key="1">
    <citation type="journal article" date="2017" name="Plant J.">
        <title>The pomegranate (Punica granatum L.) genome and the genomics of punicalagin biosynthesis.</title>
        <authorList>
            <person name="Qin G."/>
            <person name="Xu C."/>
            <person name="Ming R."/>
            <person name="Tang H."/>
            <person name="Guyot R."/>
            <person name="Kramer E.M."/>
            <person name="Hu Y."/>
            <person name="Yi X."/>
            <person name="Qi Y."/>
            <person name="Xu X."/>
            <person name="Gao Z."/>
            <person name="Pan H."/>
            <person name="Jian J."/>
            <person name="Tian Y."/>
            <person name="Yue Z."/>
            <person name="Xu Y."/>
        </authorList>
    </citation>
    <scope>NUCLEOTIDE SEQUENCE [LARGE SCALE GENOMIC DNA]</scope>
    <source>
        <strain evidence="3">cv. Dabenzi</strain>
    </source>
</reference>
<evidence type="ECO:0000313" key="2">
    <source>
        <dbReference type="EMBL" id="PKI56076.1"/>
    </source>
</evidence>
<dbReference type="PANTHER" id="PTHR31900">
    <property type="entry name" value="F-BOX/RNI SUPERFAMILY PROTEIN-RELATED"/>
    <property type="match status" value="1"/>
</dbReference>
<dbReference type="Proteomes" id="UP000197138">
    <property type="component" value="Unassembled WGS sequence"/>
</dbReference>
<comment type="caution">
    <text evidence="1">The sequence shown here is derived from an EMBL/GenBank/DDBJ whole genome shotgun (WGS) entry which is preliminary data.</text>
</comment>
<name>A0A218WCV0_PUNGR</name>
<sequence>MLDMHEAVKNQKLSFKGLRRRDLSHLNWWIHLAVTKHVTGVRIEISFEQEKPLMLPPEIFSHQSLVVLKLNCYFTLSNYIAIDLPRLKALHISLDYRNRHLVERFLLGCLRIEELSIYGKLFVGREAENNVADELGEVFADLPELVNLEPGPPPPYQVEEEFFLSSSTLRRLHIHLVKCSRLNYKIVIDAPALNSLSVWDGVSLPCYSIREFCSPANSRTSLHKAECLQQFYGARL</sequence>